<protein>
    <submittedName>
        <fullName evidence="2">Nucleotidyltransferase-like protein</fullName>
    </submittedName>
</protein>
<sequence>MITQSNINEITNILARKAKLLFGDKLKDVILFGSCARGEFADESDVDLMFLVDMDRINLSRYKSDICKISSELGMEYNVLVSPILQDMDEFNRFKGDLSFFRNVELEGVRISVQ</sequence>
<reference evidence="2 3" key="1">
    <citation type="submission" date="2018-07" db="EMBL/GenBank/DDBJ databases">
        <title>Genomic Encyclopedia of Type Strains, Phase IV (KMG-IV): sequencing the most valuable type-strain genomes for metagenomic binning, comparative biology and taxonomic classification.</title>
        <authorList>
            <person name="Goeker M."/>
        </authorList>
    </citation>
    <scope>NUCLEOTIDE SEQUENCE [LARGE SCALE GENOMIC DNA]</scope>
    <source>
        <strain evidence="2 3">DSM 27016</strain>
    </source>
</reference>
<dbReference type="SUPFAM" id="SSF81301">
    <property type="entry name" value="Nucleotidyltransferase"/>
    <property type="match status" value="1"/>
</dbReference>
<dbReference type="AlphaFoldDB" id="A0A369BHF5"/>
<dbReference type="PANTHER" id="PTHR33933:SF3">
    <property type="entry name" value="PROTEIN ADENYLYLTRANSFERASE MJ0604-RELATED"/>
    <property type="match status" value="1"/>
</dbReference>
<dbReference type="InterPro" id="IPR002934">
    <property type="entry name" value="Polymerase_NTP_transf_dom"/>
</dbReference>
<feature type="domain" description="Polymerase nucleotidyl transferase" evidence="1">
    <location>
        <begin position="19"/>
        <end position="86"/>
    </location>
</feature>
<proteinExistence type="predicted"/>
<dbReference type="InterPro" id="IPR043519">
    <property type="entry name" value="NT_sf"/>
</dbReference>
<dbReference type="GO" id="GO:0016779">
    <property type="term" value="F:nucleotidyltransferase activity"/>
    <property type="evidence" value="ECO:0007669"/>
    <property type="project" value="InterPro"/>
</dbReference>
<name>A0A369BHF5_9FIRM</name>
<keyword evidence="3" id="KW-1185">Reference proteome</keyword>
<accession>A0A369BHF5</accession>
<dbReference type="Gene3D" id="3.30.460.10">
    <property type="entry name" value="Beta Polymerase, domain 2"/>
    <property type="match status" value="1"/>
</dbReference>
<dbReference type="RefSeq" id="WP_170137981.1">
    <property type="nucleotide sequence ID" value="NZ_QPJT01000001.1"/>
</dbReference>
<comment type="caution">
    <text evidence="2">The sequence shown here is derived from an EMBL/GenBank/DDBJ whole genome shotgun (WGS) entry which is preliminary data.</text>
</comment>
<evidence type="ECO:0000313" key="2">
    <source>
        <dbReference type="EMBL" id="RCX20992.1"/>
    </source>
</evidence>
<dbReference type="Pfam" id="PF01909">
    <property type="entry name" value="NTP_transf_2"/>
    <property type="match status" value="1"/>
</dbReference>
<dbReference type="CDD" id="cd05403">
    <property type="entry name" value="NT_KNTase_like"/>
    <property type="match status" value="1"/>
</dbReference>
<dbReference type="Proteomes" id="UP000253034">
    <property type="component" value="Unassembled WGS sequence"/>
</dbReference>
<keyword evidence="2" id="KW-0808">Transferase</keyword>
<evidence type="ECO:0000259" key="1">
    <source>
        <dbReference type="Pfam" id="PF01909"/>
    </source>
</evidence>
<dbReference type="PANTHER" id="PTHR33933">
    <property type="entry name" value="NUCLEOTIDYLTRANSFERASE"/>
    <property type="match status" value="1"/>
</dbReference>
<evidence type="ECO:0000313" key="3">
    <source>
        <dbReference type="Proteomes" id="UP000253034"/>
    </source>
</evidence>
<dbReference type="InterPro" id="IPR052548">
    <property type="entry name" value="Type_VII_TA_antitoxin"/>
</dbReference>
<dbReference type="EMBL" id="QPJT01000001">
    <property type="protein sequence ID" value="RCX20992.1"/>
    <property type="molecule type" value="Genomic_DNA"/>
</dbReference>
<organism evidence="2 3">
    <name type="scientific">Anaerobacterium chartisolvens</name>
    <dbReference type="NCBI Taxonomy" id="1297424"/>
    <lineage>
        <taxon>Bacteria</taxon>
        <taxon>Bacillati</taxon>
        <taxon>Bacillota</taxon>
        <taxon>Clostridia</taxon>
        <taxon>Eubacteriales</taxon>
        <taxon>Oscillospiraceae</taxon>
        <taxon>Anaerobacterium</taxon>
    </lineage>
</organism>
<gene>
    <name evidence="2" type="ORF">DFR58_101196</name>
</gene>